<evidence type="ECO:0000313" key="3">
    <source>
        <dbReference type="Proteomes" id="UP001498398"/>
    </source>
</evidence>
<protein>
    <submittedName>
        <fullName evidence="2">Uncharacterized protein</fullName>
    </submittedName>
</protein>
<gene>
    <name evidence="2" type="ORF">VKT23_008702</name>
</gene>
<name>A0ABR1JH56_9AGAR</name>
<evidence type="ECO:0000313" key="2">
    <source>
        <dbReference type="EMBL" id="KAK7461528.1"/>
    </source>
</evidence>
<keyword evidence="3" id="KW-1185">Reference proteome</keyword>
<accession>A0ABR1JH56</accession>
<dbReference type="Proteomes" id="UP001498398">
    <property type="component" value="Unassembled WGS sequence"/>
</dbReference>
<organism evidence="2 3">
    <name type="scientific">Marasmiellus scandens</name>
    <dbReference type="NCBI Taxonomy" id="2682957"/>
    <lineage>
        <taxon>Eukaryota</taxon>
        <taxon>Fungi</taxon>
        <taxon>Dikarya</taxon>
        <taxon>Basidiomycota</taxon>
        <taxon>Agaricomycotina</taxon>
        <taxon>Agaricomycetes</taxon>
        <taxon>Agaricomycetidae</taxon>
        <taxon>Agaricales</taxon>
        <taxon>Marasmiineae</taxon>
        <taxon>Omphalotaceae</taxon>
        <taxon>Marasmiellus</taxon>
    </lineage>
</organism>
<proteinExistence type="predicted"/>
<feature type="compositionally biased region" description="Basic residues" evidence="1">
    <location>
        <begin position="91"/>
        <end position="102"/>
    </location>
</feature>
<feature type="compositionally biased region" description="Basic and acidic residues" evidence="1">
    <location>
        <begin position="328"/>
        <end position="348"/>
    </location>
</feature>
<feature type="region of interest" description="Disordered" evidence="1">
    <location>
        <begin position="328"/>
        <end position="358"/>
    </location>
</feature>
<sequence>MTFVVVFLDSRRGIGAVHRYAGASPTNAERKHRYSVTVDQRWRSRSSQRFTQTLLLVNLFSDKQIATTVQARNEDTIVSAQQNVKPMRTPSMRRKGTVRRTRTIRESSGPAAVPENDELKDDNAPFASSSASGNGCIAGGFRAALDTLFETLARVLYQPQPTTRRLNQLEGRNAKGQVRSFGLPEITGRVLREMQGCAWACGVFVGGDEKSVVEQAKGAFGLPEGDLVLGAHKVFLSHSAFHILEDHTRFQGVEEQKHNCLRDAEAEADLDPRGGLSDPYAPYPITTLNAKYEDNLGPKSIQQLSLVANASPFQRADLYNDEYKENRSIASDGCDKGSRLTSNRDDSVSRFGSGSSAF</sequence>
<dbReference type="EMBL" id="JBANRG010000013">
    <property type="protein sequence ID" value="KAK7461528.1"/>
    <property type="molecule type" value="Genomic_DNA"/>
</dbReference>
<comment type="caution">
    <text evidence="2">The sequence shown here is derived from an EMBL/GenBank/DDBJ whole genome shotgun (WGS) entry which is preliminary data.</text>
</comment>
<feature type="region of interest" description="Disordered" evidence="1">
    <location>
        <begin position="87"/>
        <end position="119"/>
    </location>
</feature>
<reference evidence="2 3" key="1">
    <citation type="submission" date="2024-01" db="EMBL/GenBank/DDBJ databases">
        <title>A draft genome for the cacao thread blight pathogen Marasmiellus scandens.</title>
        <authorList>
            <person name="Baruah I.K."/>
            <person name="Leung J."/>
            <person name="Bukari Y."/>
            <person name="Amoako-Attah I."/>
            <person name="Meinhardt L.W."/>
            <person name="Bailey B.A."/>
            <person name="Cohen S.P."/>
        </authorList>
    </citation>
    <scope>NUCLEOTIDE SEQUENCE [LARGE SCALE GENOMIC DNA]</scope>
    <source>
        <strain evidence="2 3">GH-19</strain>
    </source>
</reference>
<evidence type="ECO:0000256" key="1">
    <source>
        <dbReference type="SAM" id="MobiDB-lite"/>
    </source>
</evidence>